<evidence type="ECO:0000259" key="1">
    <source>
        <dbReference type="Pfam" id="PF01408"/>
    </source>
</evidence>
<dbReference type="PANTHER" id="PTHR43708:SF8">
    <property type="entry name" value="OXIDOREDUCTASE"/>
    <property type="match status" value="1"/>
</dbReference>
<reference evidence="3" key="1">
    <citation type="submission" date="2020-10" db="EMBL/GenBank/DDBJ databases">
        <authorList>
            <person name="Gilroy R."/>
        </authorList>
    </citation>
    <scope>NUCLEOTIDE SEQUENCE</scope>
    <source>
        <strain evidence="3">13766</strain>
    </source>
</reference>
<feature type="domain" description="GFO/IDH/MocA-like oxidoreductase" evidence="2">
    <location>
        <begin position="134"/>
        <end position="253"/>
    </location>
</feature>
<dbReference type="Gene3D" id="3.30.360.10">
    <property type="entry name" value="Dihydrodipicolinate Reductase, domain 2"/>
    <property type="match status" value="1"/>
</dbReference>
<sequence length="363" mass="40845">MKTLRVAILGQGRSGRNIHGAHILQDGRFRVCAVVDPIAVRRERAMREYGLAEEDVYAAPEGLYARGDIDFVINATPSPLHQPLAIAMMRHGLNVLQEKPIAGTTAEVAELEQAISETGRAYMIFLQSRYAPQFVKVREIVESGVLGRIVQVKITTSSFGRRWDWQTLQENVAGSLYNSGPHPVGQALEFLHSYDSMPQVFCWMDRVNTFGDAEDFVKMILRAPDRPLVEVEISCCDAYVPYTFDVQGSCGTLIANAQGIRWKYFKPEEAPCQKLIRTPLADAQGLPIYCAESLKWYEETLDASNIVDNVFADATRRMYDDVYDHLVHGKPLGVTLKQVRQQIAVMEEAHRQNPMSRLAEELL</sequence>
<dbReference type="Proteomes" id="UP000824140">
    <property type="component" value="Unassembled WGS sequence"/>
</dbReference>
<dbReference type="EMBL" id="DVJN01000024">
    <property type="protein sequence ID" value="HIS91615.1"/>
    <property type="molecule type" value="Genomic_DNA"/>
</dbReference>
<dbReference type="InterPro" id="IPR051317">
    <property type="entry name" value="Gfo/Idh/MocA_oxidoreduct"/>
</dbReference>
<dbReference type="Pfam" id="PF01408">
    <property type="entry name" value="GFO_IDH_MocA"/>
    <property type="match status" value="1"/>
</dbReference>
<dbReference type="SUPFAM" id="SSF51735">
    <property type="entry name" value="NAD(P)-binding Rossmann-fold domains"/>
    <property type="match status" value="1"/>
</dbReference>
<gene>
    <name evidence="3" type="ORF">IAA84_01215</name>
</gene>
<evidence type="ECO:0000259" key="2">
    <source>
        <dbReference type="Pfam" id="PF22725"/>
    </source>
</evidence>
<protein>
    <submittedName>
        <fullName evidence="3">Gfo/Idh/MocA family oxidoreductase</fullName>
    </submittedName>
</protein>
<comment type="caution">
    <text evidence="3">The sequence shown here is derived from an EMBL/GenBank/DDBJ whole genome shotgun (WGS) entry which is preliminary data.</text>
</comment>
<dbReference type="PANTHER" id="PTHR43708">
    <property type="entry name" value="CONSERVED EXPRESSED OXIDOREDUCTASE (EUROFUNG)"/>
    <property type="match status" value="1"/>
</dbReference>
<dbReference type="AlphaFoldDB" id="A0A9D1K534"/>
<dbReference type="Gene3D" id="3.40.50.720">
    <property type="entry name" value="NAD(P)-binding Rossmann-like Domain"/>
    <property type="match status" value="1"/>
</dbReference>
<dbReference type="InterPro" id="IPR036291">
    <property type="entry name" value="NAD(P)-bd_dom_sf"/>
</dbReference>
<dbReference type="Pfam" id="PF22725">
    <property type="entry name" value="GFO_IDH_MocA_C3"/>
    <property type="match status" value="1"/>
</dbReference>
<organism evidence="3 4">
    <name type="scientific">Candidatus Alectryocaccomicrobium excrementavium</name>
    <dbReference type="NCBI Taxonomy" id="2840668"/>
    <lineage>
        <taxon>Bacteria</taxon>
        <taxon>Bacillati</taxon>
        <taxon>Bacillota</taxon>
        <taxon>Clostridia</taxon>
        <taxon>Candidatus Alectryocaccomicrobium</taxon>
    </lineage>
</organism>
<evidence type="ECO:0000313" key="3">
    <source>
        <dbReference type="EMBL" id="HIS91615.1"/>
    </source>
</evidence>
<evidence type="ECO:0000313" key="4">
    <source>
        <dbReference type="Proteomes" id="UP000824140"/>
    </source>
</evidence>
<name>A0A9D1K534_9FIRM</name>
<dbReference type="InterPro" id="IPR055170">
    <property type="entry name" value="GFO_IDH_MocA-like_dom"/>
</dbReference>
<dbReference type="SUPFAM" id="SSF55347">
    <property type="entry name" value="Glyceraldehyde-3-phosphate dehydrogenase-like, C-terminal domain"/>
    <property type="match status" value="1"/>
</dbReference>
<dbReference type="InterPro" id="IPR000683">
    <property type="entry name" value="Gfo/Idh/MocA-like_OxRdtase_N"/>
</dbReference>
<dbReference type="GO" id="GO:0000166">
    <property type="term" value="F:nucleotide binding"/>
    <property type="evidence" value="ECO:0007669"/>
    <property type="project" value="InterPro"/>
</dbReference>
<accession>A0A9D1K534</accession>
<reference evidence="3" key="2">
    <citation type="journal article" date="2021" name="PeerJ">
        <title>Extensive microbial diversity within the chicken gut microbiome revealed by metagenomics and culture.</title>
        <authorList>
            <person name="Gilroy R."/>
            <person name="Ravi A."/>
            <person name="Getino M."/>
            <person name="Pursley I."/>
            <person name="Horton D.L."/>
            <person name="Alikhan N.F."/>
            <person name="Baker D."/>
            <person name="Gharbi K."/>
            <person name="Hall N."/>
            <person name="Watson M."/>
            <person name="Adriaenssens E.M."/>
            <person name="Foster-Nyarko E."/>
            <person name="Jarju S."/>
            <person name="Secka A."/>
            <person name="Antonio M."/>
            <person name="Oren A."/>
            <person name="Chaudhuri R.R."/>
            <person name="La Ragione R."/>
            <person name="Hildebrand F."/>
            <person name="Pallen M.J."/>
        </authorList>
    </citation>
    <scope>NUCLEOTIDE SEQUENCE</scope>
    <source>
        <strain evidence="3">13766</strain>
    </source>
</reference>
<proteinExistence type="predicted"/>
<feature type="domain" description="Gfo/Idh/MocA-like oxidoreductase N-terminal" evidence="1">
    <location>
        <begin position="4"/>
        <end position="124"/>
    </location>
</feature>